<sequence>MPFEWDTESTGSSTSGDEDYEVSAILGHIVDVEGVNWYLVEWAEYPVSEACWVNERDAAGCSELVDEFHARDLVPTDDDHDPDYVDTDNEDGEEPGSADGLSEALSSRPPRTGLEAVPGSLKKLGKARAKLGRRSIARAGKRAAAGVPQASDVGSQSAPHDRTPKKQSAQKPSAKRKRSPGSAVRSSKRARDSTIGTAPHYPRQQPLDARSKQLLASVAASSGNCNPTGAQIRRRRSQRILPPSLRTGGMPKYTETGAAVGPGQDRAIMWYGGMPGTYVFQDDDEGETVFMLRVTLLEGMGESELGDVTFLGEEFHRVLKHSLPIKSNRAHAAARATLGKSSSAPKGTTRPGRMDGIGWRLGYDGGGPYKPNQEKLPKKPSRKGKKKQTAKRNSRRTTDGGGKWTPEQIAQANEVMSAYIASYNALPRIADIYRRRFIDLAPKLHLRNKELYEERPDLPSLSQTEVDVRPDDYLAASNLTLTCDDFNNTVHVDSDASIATYGMWIHTRESSGELIRNKSEIDWQNDSAGVGIRGGEFIVPEYGIGVKFELPALYELVWRGPKDAHGTMSSITGHKADIRRWGTSVQLTTRLANRFSGDQQQKKPMAGFRDRVDEKSEFYGKWFFDPSAPSWS</sequence>
<dbReference type="Pfam" id="PF20515">
    <property type="entry name" value="2OG-FeII_Oxy_6"/>
    <property type="match status" value="1"/>
</dbReference>
<accession>A0A165R0K2</accession>
<protein>
    <recommendedName>
        <fullName evidence="2">Chromo domain-containing protein</fullName>
    </recommendedName>
</protein>
<feature type="compositionally biased region" description="Basic residues" evidence="1">
    <location>
        <begin position="123"/>
        <end position="141"/>
    </location>
</feature>
<evidence type="ECO:0000256" key="1">
    <source>
        <dbReference type="SAM" id="MobiDB-lite"/>
    </source>
</evidence>
<feature type="region of interest" description="Disordered" evidence="1">
    <location>
        <begin position="72"/>
        <end position="207"/>
    </location>
</feature>
<feature type="compositionally biased region" description="Acidic residues" evidence="1">
    <location>
        <begin position="75"/>
        <end position="96"/>
    </location>
</feature>
<reference evidence="3 4" key="1">
    <citation type="journal article" date="2016" name="Mol. Biol. Evol.">
        <title>Comparative Genomics of Early-Diverging Mushroom-Forming Fungi Provides Insights into the Origins of Lignocellulose Decay Capabilities.</title>
        <authorList>
            <person name="Nagy L.G."/>
            <person name="Riley R."/>
            <person name="Tritt A."/>
            <person name="Adam C."/>
            <person name="Daum C."/>
            <person name="Floudas D."/>
            <person name="Sun H."/>
            <person name="Yadav J.S."/>
            <person name="Pangilinan J."/>
            <person name="Larsson K.H."/>
            <person name="Matsuura K."/>
            <person name="Barry K."/>
            <person name="Labutti K."/>
            <person name="Kuo R."/>
            <person name="Ohm R.A."/>
            <person name="Bhattacharya S.S."/>
            <person name="Shirouzu T."/>
            <person name="Yoshinaga Y."/>
            <person name="Martin F.M."/>
            <person name="Grigoriev I.V."/>
            <person name="Hibbett D.S."/>
        </authorList>
    </citation>
    <scope>NUCLEOTIDE SEQUENCE [LARGE SCALE GENOMIC DNA]</scope>
    <source>
        <strain evidence="3 4">HHB12029</strain>
    </source>
</reference>
<dbReference type="InterPro" id="IPR046798">
    <property type="entry name" value="2OG-FeII_Oxy_6"/>
</dbReference>
<evidence type="ECO:0000259" key="2">
    <source>
        <dbReference type="PROSITE" id="PS50013"/>
    </source>
</evidence>
<dbReference type="InterPro" id="IPR000953">
    <property type="entry name" value="Chromo/chromo_shadow_dom"/>
</dbReference>
<name>A0A165R0K2_EXIGL</name>
<dbReference type="CDD" id="cd00024">
    <property type="entry name" value="CD_CSD"/>
    <property type="match status" value="1"/>
</dbReference>
<gene>
    <name evidence="3" type="ORF">EXIGLDRAFT_758618</name>
</gene>
<dbReference type="GO" id="GO:0006338">
    <property type="term" value="P:chromatin remodeling"/>
    <property type="evidence" value="ECO:0007669"/>
    <property type="project" value="UniProtKB-ARBA"/>
</dbReference>
<dbReference type="AlphaFoldDB" id="A0A165R0K2"/>
<dbReference type="Proteomes" id="UP000077266">
    <property type="component" value="Unassembled WGS sequence"/>
</dbReference>
<dbReference type="PROSITE" id="PS50013">
    <property type="entry name" value="CHROMO_2"/>
    <property type="match status" value="1"/>
</dbReference>
<dbReference type="Gene3D" id="2.40.50.40">
    <property type="match status" value="1"/>
</dbReference>
<dbReference type="SMART" id="SM00298">
    <property type="entry name" value="CHROMO"/>
    <property type="match status" value="1"/>
</dbReference>
<feature type="region of interest" description="Disordered" evidence="1">
    <location>
        <begin position="334"/>
        <end position="406"/>
    </location>
</feature>
<feature type="domain" description="Chromo" evidence="2">
    <location>
        <begin position="20"/>
        <end position="80"/>
    </location>
</feature>
<dbReference type="Pfam" id="PF00385">
    <property type="entry name" value="Chromo"/>
    <property type="match status" value="1"/>
</dbReference>
<keyword evidence="4" id="KW-1185">Reference proteome</keyword>
<proteinExistence type="predicted"/>
<evidence type="ECO:0000313" key="4">
    <source>
        <dbReference type="Proteomes" id="UP000077266"/>
    </source>
</evidence>
<dbReference type="InParanoid" id="A0A165R0K2"/>
<evidence type="ECO:0000313" key="3">
    <source>
        <dbReference type="EMBL" id="KZW04322.1"/>
    </source>
</evidence>
<feature type="compositionally biased region" description="Basic residues" evidence="1">
    <location>
        <begin position="378"/>
        <end position="395"/>
    </location>
</feature>
<dbReference type="OrthoDB" id="3132747at2759"/>
<organism evidence="3 4">
    <name type="scientific">Exidia glandulosa HHB12029</name>
    <dbReference type="NCBI Taxonomy" id="1314781"/>
    <lineage>
        <taxon>Eukaryota</taxon>
        <taxon>Fungi</taxon>
        <taxon>Dikarya</taxon>
        <taxon>Basidiomycota</taxon>
        <taxon>Agaricomycotina</taxon>
        <taxon>Agaricomycetes</taxon>
        <taxon>Auriculariales</taxon>
        <taxon>Exidiaceae</taxon>
        <taxon>Exidia</taxon>
    </lineage>
</organism>
<dbReference type="EMBL" id="KV425882">
    <property type="protein sequence ID" value="KZW04322.1"/>
    <property type="molecule type" value="Genomic_DNA"/>
</dbReference>
<dbReference type="SUPFAM" id="SSF54160">
    <property type="entry name" value="Chromo domain-like"/>
    <property type="match status" value="1"/>
</dbReference>
<dbReference type="InterPro" id="IPR016197">
    <property type="entry name" value="Chromo-like_dom_sf"/>
</dbReference>
<dbReference type="InterPro" id="IPR023780">
    <property type="entry name" value="Chromo_domain"/>
</dbReference>